<protein>
    <recommendedName>
        <fullName evidence="4">DUF2189 domain-containing protein</fullName>
    </recommendedName>
</protein>
<keyword evidence="1" id="KW-0472">Membrane</keyword>
<feature type="transmembrane region" description="Helical" evidence="1">
    <location>
        <begin position="223"/>
        <end position="254"/>
    </location>
</feature>
<feature type="transmembrane region" description="Helical" evidence="1">
    <location>
        <begin position="181"/>
        <end position="202"/>
    </location>
</feature>
<reference evidence="2 3" key="1">
    <citation type="submission" date="2019-08" db="EMBL/GenBank/DDBJ databases">
        <title>Draft genome sequence of Lysobacter sp. UKS-15.</title>
        <authorList>
            <person name="Im W.-T."/>
        </authorList>
    </citation>
    <scope>NUCLEOTIDE SEQUENCE [LARGE SCALE GENOMIC DNA]</scope>
    <source>
        <strain evidence="2 3">UKS-15</strain>
    </source>
</reference>
<keyword evidence="3" id="KW-1185">Reference proteome</keyword>
<sequence length="308" mass="32565">MNVLKVPVSRGLDWMKAAVNVGVRNPRAVFGAAALFLATLYLFAVLAVLPVAARLEGRTDMTLREIATTAISLFVVVTLVLPVLLAGLIGVMHAAEEGRPARARDLFSAFGHGHARPLMALGLVQIVFNLACATLIVVLAGPDYWAESMKAAQGAMSGHVIVPPNPEHPALLFVLQLVQFVFNYFSAALMLLCVPLIMLTRVSLVESLKLGFRASIVNLGANLLASLIFIVGFVVAGLFIGLIATVVAGIAALVNPALGVAVTLLVLGAFSVTVLVVLVAGSYYAWRDMFERAGDDDTVRPALVQIEA</sequence>
<dbReference type="AlphaFoldDB" id="A0A5D8YZI7"/>
<feature type="transmembrane region" description="Helical" evidence="1">
    <location>
        <begin position="260"/>
        <end position="286"/>
    </location>
</feature>
<gene>
    <name evidence="2" type="ORF">FW784_10335</name>
</gene>
<accession>A0A5D8YZI7</accession>
<evidence type="ECO:0000313" key="3">
    <source>
        <dbReference type="Proteomes" id="UP000323164"/>
    </source>
</evidence>
<dbReference type="RefSeq" id="WP_149353265.1">
    <property type="nucleotide sequence ID" value="NZ_VTRV01000117.1"/>
</dbReference>
<keyword evidence="1" id="KW-0812">Transmembrane</keyword>
<dbReference type="EMBL" id="VTRV01000117">
    <property type="protein sequence ID" value="TZF88135.1"/>
    <property type="molecule type" value="Genomic_DNA"/>
</dbReference>
<dbReference type="Proteomes" id="UP000323164">
    <property type="component" value="Unassembled WGS sequence"/>
</dbReference>
<dbReference type="OrthoDB" id="5946179at2"/>
<comment type="caution">
    <text evidence="2">The sequence shown here is derived from an EMBL/GenBank/DDBJ whole genome shotgun (WGS) entry which is preliminary data.</text>
</comment>
<keyword evidence="1" id="KW-1133">Transmembrane helix</keyword>
<feature type="transmembrane region" description="Helical" evidence="1">
    <location>
        <begin position="28"/>
        <end position="51"/>
    </location>
</feature>
<evidence type="ECO:0008006" key="4">
    <source>
        <dbReference type="Google" id="ProtNLM"/>
    </source>
</evidence>
<feature type="transmembrane region" description="Helical" evidence="1">
    <location>
        <begin position="71"/>
        <end position="95"/>
    </location>
</feature>
<evidence type="ECO:0000313" key="2">
    <source>
        <dbReference type="EMBL" id="TZF88135.1"/>
    </source>
</evidence>
<proteinExistence type="predicted"/>
<name>A0A5D8YZI7_9GAMM</name>
<evidence type="ECO:0000256" key="1">
    <source>
        <dbReference type="SAM" id="Phobius"/>
    </source>
</evidence>
<feature type="transmembrane region" description="Helical" evidence="1">
    <location>
        <begin position="116"/>
        <end position="140"/>
    </location>
</feature>
<organism evidence="2 3">
    <name type="scientific">Cognatilysobacter lacus</name>
    <dbReference type="NCBI Taxonomy" id="1643323"/>
    <lineage>
        <taxon>Bacteria</taxon>
        <taxon>Pseudomonadati</taxon>
        <taxon>Pseudomonadota</taxon>
        <taxon>Gammaproteobacteria</taxon>
        <taxon>Lysobacterales</taxon>
        <taxon>Lysobacteraceae</taxon>
        <taxon>Cognatilysobacter</taxon>
    </lineage>
</organism>